<dbReference type="GO" id="GO:0016151">
    <property type="term" value="F:nickel cation binding"/>
    <property type="evidence" value="ECO:0007669"/>
    <property type="project" value="UniProtKB-UniRule"/>
</dbReference>
<comment type="subunit">
    <text evidence="9">Monomer.</text>
</comment>
<comment type="catalytic activity">
    <reaction evidence="1 9">
        <text>1,2-dihydroxy-5-(methylsulfanyl)pent-1-en-3-one + O2 = 4-methylsulfanyl-2-oxobutanoate + formate + 2 H(+)</text>
        <dbReference type="Rhea" id="RHEA:24504"/>
        <dbReference type="ChEBI" id="CHEBI:15378"/>
        <dbReference type="ChEBI" id="CHEBI:15379"/>
        <dbReference type="ChEBI" id="CHEBI:15740"/>
        <dbReference type="ChEBI" id="CHEBI:16723"/>
        <dbReference type="ChEBI" id="CHEBI:49252"/>
        <dbReference type="EC" id="1.13.11.54"/>
    </reaction>
</comment>
<keyword evidence="5 9" id="KW-0223">Dioxygenase</keyword>
<evidence type="ECO:0000256" key="8">
    <source>
        <dbReference type="ARBA" id="ARBA00023167"/>
    </source>
</evidence>
<feature type="binding site" evidence="9">
    <location>
        <position position="108"/>
    </location>
    <ligand>
        <name>Fe(2+)</name>
        <dbReference type="ChEBI" id="CHEBI:29033"/>
    </ligand>
</feature>
<feature type="binding site" evidence="9">
    <location>
        <position position="104"/>
    </location>
    <ligand>
        <name>Fe(2+)</name>
        <dbReference type="ChEBI" id="CHEBI:29033"/>
    </ligand>
</feature>
<feature type="binding site" evidence="9">
    <location>
        <position position="104"/>
    </location>
    <ligand>
        <name>Ni(2+)</name>
        <dbReference type="ChEBI" id="CHEBI:49786"/>
    </ligand>
</feature>
<dbReference type="InterPro" id="IPR011051">
    <property type="entry name" value="RmlC_Cupin_sf"/>
</dbReference>
<evidence type="ECO:0000256" key="1">
    <source>
        <dbReference type="ARBA" id="ARBA00000428"/>
    </source>
</evidence>
<dbReference type="KEGG" id="sle:sle_00880"/>
<protein>
    <recommendedName>
        <fullName evidence="9">Acireductone dioxygenase</fullName>
    </recommendedName>
    <alternativeName>
        <fullName evidence="9">1,2-dihydroxy-3-keto-5-methylthiopentene dioxygenase</fullName>
        <shortName evidence="9">DHK-MTPene dioxygenase</shortName>
    </alternativeName>
    <alternativeName>
        <fullName evidence="9">Acireductone dioxygenase (Fe(2+)-requiring)</fullName>
        <shortName evidence="9">ARD'</shortName>
        <shortName evidence="9">Fe-ARD</shortName>
        <ecNumber evidence="9">1.13.11.54</ecNumber>
    </alternativeName>
    <alternativeName>
        <fullName evidence="9">Acireductone dioxygenase (Ni(2+)-requiring)</fullName>
        <shortName evidence="9">ARD</shortName>
        <shortName evidence="9">Ni-ARD</shortName>
        <ecNumber evidence="9">1.13.11.53</ecNumber>
    </alternativeName>
</protein>
<dbReference type="RefSeq" id="WP_029381311.1">
    <property type="nucleotide sequence ID" value="NZ_AZSD01000034.1"/>
</dbReference>
<keyword evidence="2 9" id="KW-0533">Nickel</keyword>
<comment type="similarity">
    <text evidence="9">Belongs to the acireductone dioxygenase (ARD) family.</text>
</comment>
<dbReference type="EC" id="1.13.11.54" evidence="9"/>
<evidence type="ECO:0000313" key="11">
    <source>
        <dbReference type="Proteomes" id="UP000035016"/>
    </source>
</evidence>
<dbReference type="InterPro" id="IPR023956">
    <property type="entry name" value="ARD_bac"/>
</dbReference>
<comment type="catalytic activity">
    <reaction evidence="9">
        <text>1,2-dihydroxy-5-(methylsulfanyl)pent-1-en-3-one + O2 = 3-(methylsulfanyl)propanoate + CO + formate + 2 H(+)</text>
        <dbReference type="Rhea" id="RHEA:14161"/>
        <dbReference type="ChEBI" id="CHEBI:15378"/>
        <dbReference type="ChEBI" id="CHEBI:15379"/>
        <dbReference type="ChEBI" id="CHEBI:15740"/>
        <dbReference type="ChEBI" id="CHEBI:17245"/>
        <dbReference type="ChEBI" id="CHEBI:49016"/>
        <dbReference type="ChEBI" id="CHEBI:49252"/>
        <dbReference type="EC" id="1.13.11.53"/>
    </reaction>
</comment>
<name>A0A0F7VLG0_STRLW</name>
<keyword evidence="7 9" id="KW-0408">Iron</keyword>
<evidence type="ECO:0000256" key="5">
    <source>
        <dbReference type="ARBA" id="ARBA00022964"/>
    </source>
</evidence>
<evidence type="ECO:0000256" key="2">
    <source>
        <dbReference type="ARBA" id="ARBA00022596"/>
    </source>
</evidence>
<dbReference type="Proteomes" id="UP000035016">
    <property type="component" value="Chromosome Chromosome"/>
</dbReference>
<feature type="binding site" evidence="9">
    <location>
        <position position="102"/>
    </location>
    <ligand>
        <name>Fe(2+)</name>
        <dbReference type="ChEBI" id="CHEBI:29033"/>
    </ligand>
</feature>
<proteinExistence type="inferred from homology"/>
<dbReference type="SUPFAM" id="SSF51182">
    <property type="entry name" value="RmlC-like cupins"/>
    <property type="match status" value="1"/>
</dbReference>
<reference evidence="10 11" key="1">
    <citation type="submission" date="2015-02" db="EMBL/GenBank/DDBJ databases">
        <authorList>
            <person name="Gomez-Escribano P.J."/>
        </authorList>
    </citation>
    <scope>NUCLEOTIDE SEQUENCE [LARGE SCALE GENOMIC DNA]</scope>
    <source>
        <strain evidence="11">C34 (DSM 42122 / NRRL B-24963)</strain>
    </source>
</reference>
<evidence type="ECO:0000256" key="6">
    <source>
        <dbReference type="ARBA" id="ARBA00023002"/>
    </source>
</evidence>
<keyword evidence="3 9" id="KW-0028">Amino-acid biosynthesis</keyword>
<dbReference type="GO" id="GO:0019509">
    <property type="term" value="P:L-methionine salvage from methylthioadenosine"/>
    <property type="evidence" value="ECO:0007669"/>
    <property type="project" value="UniProtKB-UniRule"/>
</dbReference>
<feature type="binding site" evidence="9">
    <location>
        <position position="146"/>
    </location>
    <ligand>
        <name>Fe(2+)</name>
        <dbReference type="ChEBI" id="CHEBI:29033"/>
    </ligand>
</feature>
<organism evidence="10 11">
    <name type="scientific">Streptomyces leeuwenhoekii</name>
    <dbReference type="NCBI Taxonomy" id="1437453"/>
    <lineage>
        <taxon>Bacteria</taxon>
        <taxon>Bacillati</taxon>
        <taxon>Actinomycetota</taxon>
        <taxon>Actinomycetes</taxon>
        <taxon>Kitasatosporales</taxon>
        <taxon>Streptomycetaceae</taxon>
        <taxon>Streptomyces</taxon>
    </lineage>
</organism>
<feature type="site" description="Important to generate the dianion" evidence="9">
    <location>
        <position position="110"/>
    </location>
</feature>
<dbReference type="Pfam" id="PF03079">
    <property type="entry name" value="ARD"/>
    <property type="match status" value="1"/>
</dbReference>
<dbReference type="GO" id="GO:0010309">
    <property type="term" value="F:acireductone dioxygenase [iron(II)-requiring] activity"/>
    <property type="evidence" value="ECO:0007669"/>
    <property type="project" value="UniProtKB-UniRule"/>
</dbReference>
<sequence>MTVLQIMTDSGRETLLRTTDPARIGTELAAHGVEFRRWPTDHLLPAAADQDTVLALYRDQVDRLCAQRGFRLVDVARMQPRTDDPDWAAQAAAARRKFLSEHRHSEDEVRFFVEGRGCFYLHLENRVYAVVCEAGDLLSVPAGTKHWYDMGEVPHFCAIRFFEEDDGWVGDFTEDPVAERIPSLDDLMSRVGV</sequence>
<dbReference type="AlphaFoldDB" id="A0A0F7VLG0"/>
<keyword evidence="4 9" id="KW-0479">Metal-binding</keyword>
<comment type="cofactor">
    <cofactor evidence="9">
        <name>Fe(2+)</name>
        <dbReference type="ChEBI" id="CHEBI:29033"/>
    </cofactor>
    <text evidence="9">Binds 1 Fe(2+) cation per monomer.</text>
</comment>
<accession>A0A0F7VLG0</accession>
<dbReference type="GO" id="GO:0019284">
    <property type="term" value="P:L-methionine salvage from S-adenosylmethionine"/>
    <property type="evidence" value="ECO:0007669"/>
    <property type="project" value="InterPro"/>
</dbReference>
<dbReference type="PANTHER" id="PTHR23418:SF0">
    <property type="entry name" value="ACIREDUCTONE DIOXYGENASE"/>
    <property type="match status" value="1"/>
</dbReference>
<dbReference type="GO" id="GO:0010308">
    <property type="term" value="F:acireductone dioxygenase (Ni2+-requiring) activity"/>
    <property type="evidence" value="ECO:0007669"/>
    <property type="project" value="UniProtKB-UniRule"/>
</dbReference>
<comment type="pathway">
    <text evidence="9">Amino-acid biosynthesis; L-methionine biosynthesis via salvage pathway; L-methionine from S-methyl-5-thio-alpha-D-ribose 1-phosphate: step 5/6.</text>
</comment>
<dbReference type="CDD" id="cd02232">
    <property type="entry name" value="cupin_ARD"/>
    <property type="match status" value="1"/>
</dbReference>
<feature type="binding site" evidence="9">
    <location>
        <position position="102"/>
    </location>
    <ligand>
        <name>Ni(2+)</name>
        <dbReference type="ChEBI" id="CHEBI:49786"/>
    </ligand>
</feature>
<feature type="site" description="May play a role in transmitting local conformational changes" evidence="9">
    <location>
        <position position="107"/>
    </location>
</feature>
<dbReference type="GO" id="GO:0005506">
    <property type="term" value="F:iron ion binding"/>
    <property type="evidence" value="ECO:0007669"/>
    <property type="project" value="UniProtKB-UniRule"/>
</dbReference>
<evidence type="ECO:0000256" key="9">
    <source>
        <dbReference type="HAMAP-Rule" id="MF_01682"/>
    </source>
</evidence>
<gene>
    <name evidence="10" type="primary">sle_00880</name>
    <name evidence="9" type="synonym">mtnD</name>
</gene>
<evidence type="ECO:0000256" key="4">
    <source>
        <dbReference type="ARBA" id="ARBA00022723"/>
    </source>
</evidence>
<evidence type="ECO:0000313" key="10">
    <source>
        <dbReference type="EMBL" id="CQR59550.1"/>
    </source>
</evidence>
<feature type="site" description="May play a role in metal incorporation in vivo" evidence="9">
    <location>
        <position position="101"/>
    </location>
</feature>
<evidence type="ECO:0000256" key="7">
    <source>
        <dbReference type="ARBA" id="ARBA00023004"/>
    </source>
</evidence>
<dbReference type="EC" id="1.13.11.53" evidence="9"/>
<dbReference type="Gene3D" id="2.60.120.10">
    <property type="entry name" value="Jelly Rolls"/>
    <property type="match status" value="1"/>
</dbReference>
<feature type="binding site" evidence="9">
    <location>
        <position position="108"/>
    </location>
    <ligand>
        <name>Ni(2+)</name>
        <dbReference type="ChEBI" id="CHEBI:49786"/>
    </ligand>
</feature>
<dbReference type="EMBL" id="LN831790">
    <property type="protein sequence ID" value="CQR59550.1"/>
    <property type="molecule type" value="Genomic_DNA"/>
</dbReference>
<evidence type="ECO:0000256" key="3">
    <source>
        <dbReference type="ARBA" id="ARBA00022605"/>
    </source>
</evidence>
<keyword evidence="6 9" id="KW-0560">Oxidoreductase</keyword>
<dbReference type="PANTHER" id="PTHR23418">
    <property type="entry name" value="ACIREDUCTONE DIOXYGENASE"/>
    <property type="match status" value="1"/>
</dbReference>
<comment type="cofactor">
    <cofactor evidence="9">
        <name>Ni(2+)</name>
        <dbReference type="ChEBI" id="CHEBI:49786"/>
    </cofactor>
    <text evidence="9">Binds 1 nickel ion per monomer.</text>
</comment>
<feature type="binding site" evidence="9">
    <location>
        <position position="146"/>
    </location>
    <ligand>
        <name>Ni(2+)</name>
        <dbReference type="ChEBI" id="CHEBI:49786"/>
    </ligand>
</feature>
<dbReference type="InterPro" id="IPR014710">
    <property type="entry name" value="RmlC-like_jellyroll"/>
</dbReference>
<dbReference type="HAMAP" id="MF_01682">
    <property type="entry name" value="Salvage_MtnD"/>
    <property type="match status" value="1"/>
</dbReference>
<dbReference type="InterPro" id="IPR004313">
    <property type="entry name" value="ARD"/>
</dbReference>
<dbReference type="UniPathway" id="UPA00904">
    <property type="reaction ID" value="UER00878"/>
</dbReference>
<comment type="function">
    <text evidence="9">Catalyzes 2 different reactions between oxygene and the acireductone 1,2-dihydroxy-3-keto-5-methylthiopentene (DHK-MTPene) depending upon the metal bound in the active site. Fe-containing acireductone dioxygenase (Fe-ARD) produces formate and 2-keto-4-methylthiobutyrate (KMTB), the alpha-ketoacid precursor of methionine in the methionine recycle pathway. Ni-containing acireductone dioxygenase (Ni-ARD) produces methylthiopropionate, carbon monoxide and formate, and does not lie on the methionine recycle pathway.</text>
</comment>
<keyword evidence="8 9" id="KW-0486">Methionine biosynthesis</keyword>